<dbReference type="SUPFAM" id="SSF54236">
    <property type="entry name" value="Ubiquitin-like"/>
    <property type="match status" value="1"/>
</dbReference>
<feature type="compositionally biased region" description="Low complexity" evidence="1">
    <location>
        <begin position="74"/>
        <end position="86"/>
    </location>
</feature>
<feature type="compositionally biased region" description="Basic residues" evidence="1">
    <location>
        <begin position="104"/>
        <end position="116"/>
    </location>
</feature>
<feature type="region of interest" description="Disordered" evidence="1">
    <location>
        <begin position="71"/>
        <end position="122"/>
    </location>
</feature>
<dbReference type="GO" id="GO:0030424">
    <property type="term" value="C:axon"/>
    <property type="evidence" value="ECO:0007669"/>
    <property type="project" value="TreeGrafter"/>
</dbReference>
<dbReference type="AlphaFoldDB" id="A0AAV6H5U4"/>
<gene>
    <name evidence="2" type="ORF">AALO_G00058820</name>
</gene>
<dbReference type="InterPro" id="IPR040181">
    <property type="entry name" value="PKHG5/7"/>
</dbReference>
<dbReference type="GO" id="GO:0005886">
    <property type="term" value="C:plasma membrane"/>
    <property type="evidence" value="ECO:0007669"/>
    <property type="project" value="TreeGrafter"/>
</dbReference>
<dbReference type="CDD" id="cd17068">
    <property type="entry name" value="RBD_PLEKHG5"/>
    <property type="match status" value="1"/>
</dbReference>
<sequence length="319" mass="36273">MEPMEADKQQCSHPAPLKVCHHPHCQELNKEAPLLLCSLCDVHCHLNPVDSMHFDRHPHFNPNLQGSILSRNVSTRSCPPRTSPPSDLEEEDEASSEQGEHKIRGAKVVKRKPRRRHTDDPSKECFSLKFDLSVDIDTEIVPAVKKKTLREVLGPIFERKGVELSCVDLFLDQSNTPLCLHFEAYRFGGHYLKVKARPGDELKVEQCVKDLRSLSLPNMKQCGGQSSYILTPPPDRPEHGSLGRRDSSVDLLVSTLYRHVCTFPTCCNFTSHHSPPIKSDFVLLLPFCDVLDINKNDIFSRIDSRVTFLNKAKYYRLIE</sequence>
<dbReference type="PANTHER" id="PTHR13217">
    <property type="entry name" value="PLECKSTRIN HOMOLOGY DOMAIN-CONTAINING FAMILY G MEMBER 7"/>
    <property type="match status" value="1"/>
</dbReference>
<dbReference type="EMBL" id="JADWDJ010000004">
    <property type="protein sequence ID" value="KAG5282693.1"/>
    <property type="molecule type" value="Genomic_DNA"/>
</dbReference>
<evidence type="ECO:0000256" key="1">
    <source>
        <dbReference type="SAM" id="MobiDB-lite"/>
    </source>
</evidence>
<dbReference type="GO" id="GO:0030139">
    <property type="term" value="C:endocytic vesicle"/>
    <property type="evidence" value="ECO:0007669"/>
    <property type="project" value="TreeGrafter"/>
</dbReference>
<dbReference type="GO" id="GO:0007266">
    <property type="term" value="P:Rho protein signal transduction"/>
    <property type="evidence" value="ECO:0007669"/>
    <property type="project" value="TreeGrafter"/>
</dbReference>
<name>A0AAV6H5U4_9TELE</name>
<comment type="caution">
    <text evidence="2">The sequence shown here is derived from an EMBL/GenBank/DDBJ whole genome shotgun (WGS) entry which is preliminary data.</text>
</comment>
<accession>A0AAV6H5U4</accession>
<protein>
    <submittedName>
        <fullName evidence="2">Uncharacterized protein</fullName>
    </submittedName>
</protein>
<proteinExistence type="predicted"/>
<organism evidence="2 3">
    <name type="scientific">Alosa alosa</name>
    <name type="common">allis shad</name>
    <dbReference type="NCBI Taxonomy" id="278164"/>
    <lineage>
        <taxon>Eukaryota</taxon>
        <taxon>Metazoa</taxon>
        <taxon>Chordata</taxon>
        <taxon>Craniata</taxon>
        <taxon>Vertebrata</taxon>
        <taxon>Euteleostomi</taxon>
        <taxon>Actinopterygii</taxon>
        <taxon>Neopterygii</taxon>
        <taxon>Teleostei</taxon>
        <taxon>Clupei</taxon>
        <taxon>Clupeiformes</taxon>
        <taxon>Clupeoidei</taxon>
        <taxon>Clupeidae</taxon>
        <taxon>Alosa</taxon>
    </lineage>
</organism>
<dbReference type="Proteomes" id="UP000823561">
    <property type="component" value="Chromosome 4"/>
</dbReference>
<reference evidence="2" key="1">
    <citation type="submission" date="2020-10" db="EMBL/GenBank/DDBJ databases">
        <title>Chromosome-scale genome assembly of the Allis shad, Alosa alosa.</title>
        <authorList>
            <person name="Margot Z."/>
            <person name="Christophe K."/>
            <person name="Cabau C."/>
            <person name="Louis A."/>
            <person name="Berthelot C."/>
            <person name="Parey E."/>
            <person name="Roest Crollius H."/>
            <person name="Montfort J."/>
            <person name="Robinson-Rechavi M."/>
            <person name="Bucao C."/>
            <person name="Bouchez O."/>
            <person name="Gislard M."/>
            <person name="Lluch J."/>
            <person name="Milhes M."/>
            <person name="Lampietro C."/>
            <person name="Lopez Roques C."/>
            <person name="Donnadieu C."/>
            <person name="Braasch I."/>
            <person name="Desvignes T."/>
            <person name="Postlethwait J."/>
            <person name="Bobe J."/>
            <person name="Guiguen Y."/>
        </authorList>
    </citation>
    <scope>NUCLEOTIDE SEQUENCE</scope>
    <source>
        <strain evidence="2">M-15738</strain>
        <tissue evidence="2">Blood</tissue>
    </source>
</reference>
<evidence type="ECO:0000313" key="3">
    <source>
        <dbReference type="Proteomes" id="UP000823561"/>
    </source>
</evidence>
<dbReference type="PANTHER" id="PTHR13217:SF12">
    <property type="entry name" value="PLECKSTRIN HOMOLOGY DOMAIN-CONTAINING FAMILY G MEMBER 5 ISOFORM X1-RELATED"/>
    <property type="match status" value="1"/>
</dbReference>
<evidence type="ECO:0000313" key="2">
    <source>
        <dbReference type="EMBL" id="KAG5282693.1"/>
    </source>
</evidence>
<dbReference type="GO" id="GO:0043542">
    <property type="term" value="P:endothelial cell migration"/>
    <property type="evidence" value="ECO:0007669"/>
    <property type="project" value="TreeGrafter"/>
</dbReference>
<dbReference type="InterPro" id="IPR029071">
    <property type="entry name" value="Ubiquitin-like_domsf"/>
</dbReference>
<keyword evidence="3" id="KW-1185">Reference proteome</keyword>